<dbReference type="EMBL" id="BFAX01000004">
    <property type="protein sequence ID" value="GBF36751.1"/>
    <property type="molecule type" value="Genomic_DNA"/>
</dbReference>
<accession>A0A401HRI9</accession>
<comment type="cofactor">
    <cofactor evidence="1">
        <name>Mg(2+)</name>
        <dbReference type="ChEBI" id="CHEBI:18420"/>
    </cofactor>
</comment>
<dbReference type="PROSITE" id="PS51706">
    <property type="entry name" value="G_ENGB"/>
    <property type="match status" value="1"/>
</dbReference>
<dbReference type="Proteomes" id="UP000290527">
    <property type="component" value="Unassembled WGS sequence"/>
</dbReference>
<evidence type="ECO:0000313" key="13">
    <source>
        <dbReference type="Proteomes" id="UP000290527"/>
    </source>
</evidence>
<keyword evidence="13" id="KW-1185">Reference proteome</keyword>
<keyword evidence="7 10" id="KW-0342">GTP-binding</keyword>
<dbReference type="NCBIfam" id="NF003255">
    <property type="entry name" value="PRK04213.1"/>
    <property type="match status" value="1"/>
</dbReference>
<dbReference type="GO" id="GO:0046872">
    <property type="term" value="F:metal ion binding"/>
    <property type="evidence" value="ECO:0007669"/>
    <property type="project" value="UniProtKB-KW"/>
</dbReference>
<evidence type="ECO:0000256" key="5">
    <source>
        <dbReference type="ARBA" id="ARBA00022741"/>
    </source>
</evidence>
<evidence type="ECO:0000256" key="1">
    <source>
        <dbReference type="ARBA" id="ARBA00001946"/>
    </source>
</evidence>
<dbReference type="CDD" id="cd01876">
    <property type="entry name" value="YihA_EngB"/>
    <property type="match status" value="1"/>
</dbReference>
<dbReference type="GO" id="GO:0051301">
    <property type="term" value="P:cell division"/>
    <property type="evidence" value="ECO:0007669"/>
    <property type="project" value="UniProtKB-KW"/>
</dbReference>
<keyword evidence="9 10" id="KW-0131">Cell cycle</keyword>
<keyword evidence="8 10" id="KW-0717">Septation</keyword>
<keyword evidence="4" id="KW-0479">Metal-binding</keyword>
<dbReference type="Pfam" id="PF01926">
    <property type="entry name" value="MMR_HSR1"/>
    <property type="match status" value="1"/>
</dbReference>
<evidence type="ECO:0000256" key="7">
    <source>
        <dbReference type="ARBA" id="ARBA00023134"/>
    </source>
</evidence>
<evidence type="ECO:0000256" key="6">
    <source>
        <dbReference type="ARBA" id="ARBA00022842"/>
    </source>
</evidence>
<evidence type="ECO:0000259" key="11">
    <source>
        <dbReference type="PROSITE" id="PS51706"/>
    </source>
</evidence>
<reference evidence="12 13" key="1">
    <citation type="journal article" date="2019" name="Int. J. Syst. Evol. Microbiol.">
        <title>Methanofervidicoccus abyssi gen. nov., sp. nov., a hydrogenotrophic methanogen, isolated from a hydrothermal vent chimney in the Mid-Cayman Spreading Center, the Caribbean Sea.</title>
        <authorList>
            <person name="Sakai S."/>
            <person name="Takaki Y."/>
            <person name="Miyazaki M."/>
            <person name="Ogawara M."/>
            <person name="Yanagawa K."/>
            <person name="Miyazaki J."/>
            <person name="Takai K."/>
        </authorList>
    </citation>
    <scope>NUCLEOTIDE SEQUENCE [LARGE SCALE GENOMIC DNA]</scope>
    <source>
        <strain evidence="12 13">HHB</strain>
    </source>
</reference>
<comment type="similarity">
    <text evidence="2 10">Belongs to the TRAFAC class TrmE-Era-EngA-EngB-Septin-like GTPase superfamily. EngB GTPase family.</text>
</comment>
<dbReference type="InterPro" id="IPR030393">
    <property type="entry name" value="G_ENGB_dom"/>
</dbReference>
<keyword evidence="5 10" id="KW-0547">Nucleotide-binding</keyword>
<feature type="domain" description="EngB-type G" evidence="11">
    <location>
        <begin position="29"/>
        <end position="218"/>
    </location>
</feature>
<dbReference type="InterPro" id="IPR006073">
    <property type="entry name" value="GTP-bd"/>
</dbReference>
<keyword evidence="6" id="KW-0460">Magnesium</keyword>
<dbReference type="Gene3D" id="3.40.50.300">
    <property type="entry name" value="P-loop containing nucleotide triphosphate hydrolases"/>
    <property type="match status" value="1"/>
</dbReference>
<evidence type="ECO:0000313" key="12">
    <source>
        <dbReference type="EMBL" id="GBF36751.1"/>
    </source>
</evidence>
<dbReference type="InterPro" id="IPR027417">
    <property type="entry name" value="P-loop_NTPase"/>
</dbReference>
<dbReference type="OrthoDB" id="65113at2157"/>
<dbReference type="HAMAP" id="MF_00321">
    <property type="entry name" value="GTPase_EngB"/>
    <property type="match status" value="1"/>
</dbReference>
<evidence type="ECO:0000256" key="8">
    <source>
        <dbReference type="ARBA" id="ARBA00023210"/>
    </source>
</evidence>
<dbReference type="AlphaFoldDB" id="A0A401HRI9"/>
<dbReference type="InterPro" id="IPR019987">
    <property type="entry name" value="GTP-bd_ribosome_bio_YsxC"/>
</dbReference>
<dbReference type="PANTHER" id="PTHR11649:SF13">
    <property type="entry name" value="ENGB-TYPE G DOMAIN-CONTAINING PROTEIN"/>
    <property type="match status" value="1"/>
</dbReference>
<sequence length="225" mass="26643">MVDFKKGKNMRELKDIKKFKKFIKEEKIDKPEVIVTGRSNVGKSTLVRLITNNKNVKVGKRPGVTLKINKYPMKNYILVDFPGFGFMSGVDRKVQESIKDKIVWYIEDNCEKIACSILVIDGKAFSEIVERWDSRNEIPIDIEMFQFLKELKLNPIVLINKMDKIKRKNWDEQLNKIVKLFGYSPPWRQWLDTFVVGSLKKNFGWNRLLSMVNRYVEEYRKKRSN</sequence>
<dbReference type="GO" id="GO:0005525">
    <property type="term" value="F:GTP binding"/>
    <property type="evidence" value="ECO:0007669"/>
    <property type="project" value="UniProtKB-UniRule"/>
</dbReference>
<evidence type="ECO:0000256" key="4">
    <source>
        <dbReference type="ARBA" id="ARBA00022723"/>
    </source>
</evidence>
<gene>
    <name evidence="10" type="primary">engB</name>
    <name evidence="12" type="ORF">MHHB_P0981</name>
</gene>
<name>A0A401HRI9_9EURY</name>
<proteinExistence type="inferred from homology"/>
<comment type="caution">
    <text evidence="12">The sequence shown here is derived from an EMBL/GenBank/DDBJ whole genome shotgun (WGS) entry which is preliminary data.</text>
</comment>
<organism evidence="12 13">
    <name type="scientific">Methanofervidicoccus abyssi</name>
    <dbReference type="NCBI Taxonomy" id="2082189"/>
    <lineage>
        <taxon>Archaea</taxon>
        <taxon>Methanobacteriati</taxon>
        <taxon>Methanobacteriota</taxon>
        <taxon>Methanomada group</taxon>
        <taxon>Methanococci</taxon>
        <taxon>Methanococcales</taxon>
        <taxon>Methanofervidicoccus</taxon>
    </lineage>
</organism>
<protein>
    <recommendedName>
        <fullName evidence="10">Probable GTP-binding protein EngB</fullName>
    </recommendedName>
</protein>
<evidence type="ECO:0000256" key="2">
    <source>
        <dbReference type="ARBA" id="ARBA00009638"/>
    </source>
</evidence>
<comment type="function">
    <text evidence="10">Necessary for normal cell division and for the maintenance of normal septation.</text>
</comment>
<dbReference type="SUPFAM" id="SSF52540">
    <property type="entry name" value="P-loop containing nucleoside triphosphate hydrolases"/>
    <property type="match status" value="1"/>
</dbReference>
<evidence type="ECO:0000256" key="9">
    <source>
        <dbReference type="ARBA" id="ARBA00023306"/>
    </source>
</evidence>
<dbReference type="PANTHER" id="PTHR11649">
    <property type="entry name" value="MSS1/TRME-RELATED GTP-BINDING PROTEIN"/>
    <property type="match status" value="1"/>
</dbReference>
<keyword evidence="3 10" id="KW-0132">Cell division</keyword>
<evidence type="ECO:0000256" key="3">
    <source>
        <dbReference type="ARBA" id="ARBA00022618"/>
    </source>
</evidence>
<evidence type="ECO:0000256" key="10">
    <source>
        <dbReference type="HAMAP-Rule" id="MF_00321"/>
    </source>
</evidence>